<accession>W9WAN0</accession>
<feature type="region of interest" description="Disordered" evidence="1">
    <location>
        <begin position="25"/>
        <end position="61"/>
    </location>
</feature>
<dbReference type="HOGENOM" id="CLU_2483194_0_0_1"/>
<dbReference type="Proteomes" id="UP000019473">
    <property type="component" value="Unassembled WGS sequence"/>
</dbReference>
<gene>
    <name evidence="2" type="ORF">A1O7_08548</name>
</gene>
<dbReference type="RefSeq" id="XP_007760729.1">
    <property type="nucleotide sequence ID" value="XM_007762539.1"/>
</dbReference>
<protein>
    <submittedName>
        <fullName evidence="2">Uncharacterized protein</fullName>
    </submittedName>
</protein>
<keyword evidence="3" id="KW-1185">Reference proteome</keyword>
<comment type="caution">
    <text evidence="2">The sequence shown here is derived from an EMBL/GenBank/DDBJ whole genome shotgun (WGS) entry which is preliminary data.</text>
</comment>
<dbReference type="VEuPathDB" id="FungiDB:A1O7_08548"/>
<dbReference type="AlphaFoldDB" id="W9WAN0"/>
<feature type="region of interest" description="Disordered" evidence="1">
    <location>
        <begin position="1"/>
        <end position="20"/>
    </location>
</feature>
<dbReference type="GeneID" id="19183114"/>
<evidence type="ECO:0000313" key="2">
    <source>
        <dbReference type="EMBL" id="EXJ55619.1"/>
    </source>
</evidence>
<feature type="compositionally biased region" description="Basic and acidic residues" evidence="1">
    <location>
        <begin position="10"/>
        <end position="19"/>
    </location>
</feature>
<feature type="compositionally biased region" description="Polar residues" evidence="1">
    <location>
        <begin position="25"/>
        <end position="34"/>
    </location>
</feature>
<reference evidence="2 3" key="1">
    <citation type="submission" date="2013-03" db="EMBL/GenBank/DDBJ databases">
        <title>The Genome Sequence of Cladophialophora yegresii CBS 114405.</title>
        <authorList>
            <consortium name="The Broad Institute Genomics Platform"/>
            <person name="Cuomo C."/>
            <person name="de Hoog S."/>
            <person name="Gorbushina A."/>
            <person name="Walker B."/>
            <person name="Young S.K."/>
            <person name="Zeng Q."/>
            <person name="Gargeya S."/>
            <person name="Fitzgerald M."/>
            <person name="Haas B."/>
            <person name="Abouelleil A."/>
            <person name="Allen A.W."/>
            <person name="Alvarado L."/>
            <person name="Arachchi H.M."/>
            <person name="Berlin A.M."/>
            <person name="Chapman S.B."/>
            <person name="Gainer-Dewar J."/>
            <person name="Goldberg J."/>
            <person name="Griggs A."/>
            <person name="Gujja S."/>
            <person name="Hansen M."/>
            <person name="Howarth C."/>
            <person name="Imamovic A."/>
            <person name="Ireland A."/>
            <person name="Larimer J."/>
            <person name="McCowan C."/>
            <person name="Murphy C."/>
            <person name="Pearson M."/>
            <person name="Poon T.W."/>
            <person name="Priest M."/>
            <person name="Roberts A."/>
            <person name="Saif S."/>
            <person name="Shea T."/>
            <person name="Sisk P."/>
            <person name="Sykes S."/>
            <person name="Wortman J."/>
            <person name="Nusbaum C."/>
            <person name="Birren B."/>
        </authorList>
    </citation>
    <scope>NUCLEOTIDE SEQUENCE [LARGE SCALE GENOMIC DNA]</scope>
    <source>
        <strain evidence="2 3">CBS 114405</strain>
    </source>
</reference>
<evidence type="ECO:0000313" key="3">
    <source>
        <dbReference type="Proteomes" id="UP000019473"/>
    </source>
</evidence>
<evidence type="ECO:0000256" key="1">
    <source>
        <dbReference type="SAM" id="MobiDB-lite"/>
    </source>
</evidence>
<name>W9WAN0_9EURO</name>
<organism evidence="2 3">
    <name type="scientific">Cladophialophora yegresii CBS 114405</name>
    <dbReference type="NCBI Taxonomy" id="1182544"/>
    <lineage>
        <taxon>Eukaryota</taxon>
        <taxon>Fungi</taxon>
        <taxon>Dikarya</taxon>
        <taxon>Ascomycota</taxon>
        <taxon>Pezizomycotina</taxon>
        <taxon>Eurotiomycetes</taxon>
        <taxon>Chaetothyriomycetidae</taxon>
        <taxon>Chaetothyriales</taxon>
        <taxon>Herpotrichiellaceae</taxon>
        <taxon>Cladophialophora</taxon>
    </lineage>
</organism>
<proteinExistence type="predicted"/>
<sequence length="87" mass="9746">MTDQEAEVLSTKDFEHVGGREMLAQSQDQVQSRGGANLRRATSRTERCQRGDGGGYSSTTLRCRTHRPLELIVRAIRSSHLTRSRTS</sequence>
<dbReference type="EMBL" id="AMGW01000006">
    <property type="protein sequence ID" value="EXJ55619.1"/>
    <property type="molecule type" value="Genomic_DNA"/>
</dbReference>